<keyword evidence="3" id="KW-1185">Reference proteome</keyword>
<protein>
    <submittedName>
        <fullName evidence="2">Uncharacterized protein</fullName>
    </submittedName>
</protein>
<evidence type="ECO:0000313" key="2">
    <source>
        <dbReference type="EMBL" id="CAH7688407.1"/>
    </source>
</evidence>
<feature type="compositionally biased region" description="Polar residues" evidence="1">
    <location>
        <begin position="168"/>
        <end position="178"/>
    </location>
</feature>
<feature type="region of interest" description="Disordered" evidence="1">
    <location>
        <begin position="65"/>
        <end position="93"/>
    </location>
</feature>
<name>A0AAV0BM68_PHAPC</name>
<proteinExistence type="predicted"/>
<sequence length="188" mass="21283">MGVPAPFRWLSRKYPRISEQLVEDEAIGSQVERGHGKITSDMSQKNSNRTEFGLKSFTRRIDPRGRCILPKNQGPTATHSHMAKPRDSDNQIKEQNCSSQNNFCERLLVEEIKRHKSFDGIDWGLFWDAEAPSLRPGILINQELFYPNQFSQEMDKEHLKNEPDGGNVASSSGTSSPKVINILEADNV</sequence>
<feature type="region of interest" description="Disordered" evidence="1">
    <location>
        <begin position="157"/>
        <end position="180"/>
    </location>
</feature>
<evidence type="ECO:0000256" key="1">
    <source>
        <dbReference type="SAM" id="MobiDB-lite"/>
    </source>
</evidence>
<evidence type="ECO:0000313" key="3">
    <source>
        <dbReference type="Proteomes" id="UP001153365"/>
    </source>
</evidence>
<dbReference type="AlphaFoldDB" id="A0AAV0BM68"/>
<reference evidence="2" key="1">
    <citation type="submission" date="2022-06" db="EMBL/GenBank/DDBJ databases">
        <authorList>
            <consortium name="SYNGENTA / RWTH Aachen University"/>
        </authorList>
    </citation>
    <scope>NUCLEOTIDE SEQUENCE</scope>
</reference>
<accession>A0AAV0BM68</accession>
<organism evidence="2 3">
    <name type="scientific">Phakopsora pachyrhizi</name>
    <name type="common">Asian soybean rust disease fungus</name>
    <dbReference type="NCBI Taxonomy" id="170000"/>
    <lineage>
        <taxon>Eukaryota</taxon>
        <taxon>Fungi</taxon>
        <taxon>Dikarya</taxon>
        <taxon>Basidiomycota</taxon>
        <taxon>Pucciniomycotina</taxon>
        <taxon>Pucciniomycetes</taxon>
        <taxon>Pucciniales</taxon>
        <taxon>Phakopsoraceae</taxon>
        <taxon>Phakopsora</taxon>
    </lineage>
</organism>
<dbReference type="EMBL" id="CALTRL010005981">
    <property type="protein sequence ID" value="CAH7688407.1"/>
    <property type="molecule type" value="Genomic_DNA"/>
</dbReference>
<comment type="caution">
    <text evidence="2">The sequence shown here is derived from an EMBL/GenBank/DDBJ whole genome shotgun (WGS) entry which is preliminary data.</text>
</comment>
<gene>
    <name evidence="2" type="ORF">PPACK8108_LOCUS23374</name>
</gene>
<dbReference type="Proteomes" id="UP001153365">
    <property type="component" value="Unassembled WGS sequence"/>
</dbReference>